<dbReference type="STRING" id="679935.Alfi_2715"/>
<organism evidence="1 2">
    <name type="scientific">Alistipes finegoldii (strain DSM 17242 / JCM 16770 / CCUG 46020 / CIP 107999 / KCTC 15236 / AHN 2437)</name>
    <dbReference type="NCBI Taxonomy" id="679935"/>
    <lineage>
        <taxon>Bacteria</taxon>
        <taxon>Pseudomonadati</taxon>
        <taxon>Bacteroidota</taxon>
        <taxon>Bacteroidia</taxon>
        <taxon>Bacteroidales</taxon>
        <taxon>Rikenellaceae</taxon>
        <taxon>Alistipes</taxon>
    </lineage>
</organism>
<dbReference type="RefSeq" id="WP_014776188.1">
    <property type="nucleotide sequence ID" value="NC_018011.1"/>
</dbReference>
<dbReference type="AlphaFoldDB" id="I3YPQ7"/>
<dbReference type="HOGENOM" id="CLU_1754984_0_0_10"/>
<dbReference type="EMBL" id="CP003274">
    <property type="protein sequence ID" value="AFL78975.1"/>
    <property type="molecule type" value="Genomic_DNA"/>
</dbReference>
<proteinExistence type="predicted"/>
<dbReference type="KEGG" id="afd:Alfi_2715"/>
<evidence type="ECO:0000313" key="1">
    <source>
        <dbReference type="EMBL" id="AFL78975.1"/>
    </source>
</evidence>
<evidence type="ECO:0000313" key="2">
    <source>
        <dbReference type="Proteomes" id="UP000006052"/>
    </source>
</evidence>
<dbReference type="Proteomes" id="UP000006052">
    <property type="component" value="Chromosome"/>
</dbReference>
<protein>
    <submittedName>
        <fullName evidence="1">Uncharacterized protein</fullName>
    </submittedName>
</protein>
<gene>
    <name evidence="1" type="ordered locus">Alfi_2715</name>
</gene>
<accession>I3YPQ7</accession>
<sequence length="148" mass="17205">MNFDVKIDCRALFNECVDQTLLDYRNRTTEAGQSMTATHTLELSLLDAFMFNLQSVAEALRARISKNVERLLFIPDLLLFRMRDILDMAPEATAIRIKDALKFGMLMWWYGGKDAPLFQYYQILFGNALDDLRSKLIGSHTERPYRML</sequence>
<reference evidence="2" key="1">
    <citation type="journal article" date="2013" name="Stand. Genomic Sci.">
        <title>Complete genome sequence of the bile-resistant pigment-producing anaerobe Alistipes finegoldii type strain (AHN2437(T)).</title>
        <authorList>
            <person name="Mavromatis K."/>
            <person name="Stackebrandt E."/>
            <person name="Munk C."/>
            <person name="Lapidus A."/>
            <person name="Nolan M."/>
            <person name="Lucas S."/>
            <person name="Hammon N."/>
            <person name="Deshpande S."/>
            <person name="Cheng J.F."/>
            <person name="Tapia R."/>
            <person name="Goodwin L.A."/>
            <person name="Pitluck S."/>
            <person name="Liolios K."/>
            <person name="Pagani I."/>
            <person name="Ivanova N."/>
            <person name="Mikhailova N."/>
            <person name="Huntemann M."/>
            <person name="Pati A."/>
            <person name="Chen A."/>
            <person name="Palaniappan K."/>
            <person name="Land M."/>
            <person name="Hauser L."/>
            <person name="Rohde M."/>
            <person name="Gronow S."/>
            <person name="Goker M."/>
            <person name="Detter J.C."/>
            <person name="Bristow J."/>
            <person name="Eisen J.A."/>
            <person name="Markowitz V."/>
            <person name="Hugenholtz P."/>
            <person name="Kyrpides N.C."/>
            <person name="Klenk H.P."/>
            <person name="Woyke T."/>
        </authorList>
    </citation>
    <scope>NUCLEOTIDE SEQUENCE</scope>
    <source>
        <strain evidence="2">DSM 17242 / JCM 16770 / AHN 2437 / CCUG 46020 / CIP 107999</strain>
    </source>
</reference>
<name>I3YPQ7_ALIFI</name>